<gene>
    <name evidence="2" type="ORF">M9Y10_020978</name>
    <name evidence="3" type="ORF">M9Y10_030462</name>
</gene>
<evidence type="ECO:0000313" key="3">
    <source>
        <dbReference type="EMBL" id="KAK8840686.1"/>
    </source>
</evidence>
<sequence length="346" mass="41716">MKNGKPIKIKGKDIFPKSKKPWNHGYHNGDDYGFGNKQTVKSRTKDRNKSLREQLKAFNESLNPAHFGDQNIKIENGNMNKYIDDLKNQVMSDFVKNPTVDIEIPDYNDYKKQWKDEFNQIKERVFDELAQYEYTVEDSPDAKENLMKKGQDMIKQLIDSSNYTPQEKEMLMKQADNLIKKDKETGKTYFYDSDSDDDDRYSYLKRKLRKRIMDSDSDSDDERLRKRRILRSSDRTGTIRDLMERRKRNFKSRYGDSSSDDEELSFKKRLNKLKRLRERETEKETYKKLLLKEKEKELEKKEKEREKIRKKIEKEIEEKEKKLLKESVKEDNKEIKKEAKLRRNKK</sequence>
<reference evidence="2 4" key="1">
    <citation type="submission" date="2024-04" db="EMBL/GenBank/DDBJ databases">
        <title>Tritrichomonas musculus Genome.</title>
        <authorList>
            <person name="Alves-Ferreira E."/>
            <person name="Grigg M."/>
            <person name="Lorenzi H."/>
            <person name="Galac M."/>
        </authorList>
    </citation>
    <scope>NUCLEOTIDE SEQUENCE [LARGE SCALE GENOMIC DNA]</scope>
    <source>
        <strain evidence="2 4">EAF2021</strain>
    </source>
</reference>
<protein>
    <submittedName>
        <fullName evidence="2">Uncharacterized protein</fullName>
    </submittedName>
</protein>
<feature type="region of interest" description="Disordered" evidence="1">
    <location>
        <begin position="327"/>
        <end position="346"/>
    </location>
</feature>
<proteinExistence type="predicted"/>
<accession>A0ABR2GMT7</accession>
<comment type="caution">
    <text evidence="2">The sequence shown here is derived from an EMBL/GenBank/DDBJ whole genome shotgun (WGS) entry which is preliminary data.</text>
</comment>
<dbReference type="EMBL" id="JAPFFF010000044">
    <property type="protein sequence ID" value="KAK8840686.1"/>
    <property type="molecule type" value="Genomic_DNA"/>
</dbReference>
<evidence type="ECO:0000256" key="1">
    <source>
        <dbReference type="SAM" id="MobiDB-lite"/>
    </source>
</evidence>
<organism evidence="2 4">
    <name type="scientific">Tritrichomonas musculus</name>
    <dbReference type="NCBI Taxonomy" id="1915356"/>
    <lineage>
        <taxon>Eukaryota</taxon>
        <taxon>Metamonada</taxon>
        <taxon>Parabasalia</taxon>
        <taxon>Tritrichomonadida</taxon>
        <taxon>Tritrichomonadidae</taxon>
        <taxon>Tritrichomonas</taxon>
    </lineage>
</organism>
<feature type="compositionally biased region" description="Basic and acidic residues" evidence="1">
    <location>
        <begin position="327"/>
        <end position="338"/>
    </location>
</feature>
<evidence type="ECO:0000313" key="2">
    <source>
        <dbReference type="EMBL" id="KAK8834912.1"/>
    </source>
</evidence>
<name>A0ABR2GMT7_9EUKA</name>
<feature type="region of interest" description="Disordered" evidence="1">
    <location>
        <begin position="1"/>
        <end position="49"/>
    </location>
</feature>
<evidence type="ECO:0000313" key="4">
    <source>
        <dbReference type="Proteomes" id="UP001470230"/>
    </source>
</evidence>
<dbReference type="EMBL" id="JAPFFF010000272">
    <property type="protein sequence ID" value="KAK8834912.1"/>
    <property type="molecule type" value="Genomic_DNA"/>
</dbReference>
<keyword evidence="4" id="KW-1185">Reference proteome</keyword>
<dbReference type="Proteomes" id="UP001470230">
    <property type="component" value="Unassembled WGS sequence"/>
</dbReference>